<sequence>MMSSTSEHQPKKAFLCGVSYQKKKYKLKGAVNDVNRMKSLLVDKICFPENAIRVLTEEQSDPNLIPTKKNIQKALSWLVEDCKSGDSLVFYFSGHGLRQPDFSQDDIDGFDETICPSDFMTAGMIFDNDIHTTIVKPLKKGVKLHAIIDACHSGTILDQEHVYNRKGKRWENNKPPSGASKSTNGGLAISLTLCADDQMAADTSAFTGNEMTGVLTFLLVQIIMENSRITYGDLLNKMHEKIVLTNKEGCCNAPFLNKVFRRNLLQVKLLS</sequence>
<name>A0A834GX08_RHOSS</name>
<evidence type="ECO:0000313" key="3">
    <source>
        <dbReference type="EMBL" id="KAF7143330.1"/>
    </source>
</evidence>
<evidence type="ECO:0000313" key="4">
    <source>
        <dbReference type="Proteomes" id="UP000626092"/>
    </source>
</evidence>
<dbReference type="EMBL" id="WJXA01000005">
    <property type="protein sequence ID" value="KAF7143330.1"/>
    <property type="molecule type" value="Genomic_DNA"/>
</dbReference>
<keyword evidence="4" id="KW-1185">Reference proteome</keyword>
<accession>A0A834GX08</accession>
<dbReference type="InterPro" id="IPR029030">
    <property type="entry name" value="Caspase-like_dom_sf"/>
</dbReference>
<feature type="domain" description="Peptidase C14 caspase" evidence="2">
    <location>
        <begin position="11"/>
        <end position="250"/>
    </location>
</feature>
<dbReference type="AlphaFoldDB" id="A0A834GX08"/>
<dbReference type="SUPFAM" id="SSF52129">
    <property type="entry name" value="Caspase-like"/>
    <property type="match status" value="1"/>
</dbReference>
<gene>
    <name evidence="3" type="ORF">RHSIM_Rhsim05G0105800</name>
</gene>
<organism evidence="3 4">
    <name type="scientific">Rhododendron simsii</name>
    <name type="common">Sims's rhododendron</name>
    <dbReference type="NCBI Taxonomy" id="118357"/>
    <lineage>
        <taxon>Eukaryota</taxon>
        <taxon>Viridiplantae</taxon>
        <taxon>Streptophyta</taxon>
        <taxon>Embryophyta</taxon>
        <taxon>Tracheophyta</taxon>
        <taxon>Spermatophyta</taxon>
        <taxon>Magnoliopsida</taxon>
        <taxon>eudicotyledons</taxon>
        <taxon>Gunneridae</taxon>
        <taxon>Pentapetalae</taxon>
        <taxon>asterids</taxon>
        <taxon>Ericales</taxon>
        <taxon>Ericaceae</taxon>
        <taxon>Ericoideae</taxon>
        <taxon>Rhodoreae</taxon>
        <taxon>Rhododendron</taxon>
    </lineage>
</organism>
<dbReference type="Proteomes" id="UP000626092">
    <property type="component" value="Unassembled WGS sequence"/>
</dbReference>
<dbReference type="Gene3D" id="3.40.50.12660">
    <property type="match status" value="1"/>
</dbReference>
<dbReference type="PANTHER" id="PTHR48104">
    <property type="entry name" value="METACASPASE-4"/>
    <property type="match status" value="1"/>
</dbReference>
<dbReference type="Pfam" id="PF00656">
    <property type="entry name" value="Peptidase_C14"/>
    <property type="match status" value="1"/>
</dbReference>
<proteinExistence type="inferred from homology"/>
<evidence type="ECO:0000259" key="2">
    <source>
        <dbReference type="Pfam" id="PF00656"/>
    </source>
</evidence>
<comment type="similarity">
    <text evidence="1">Belongs to the peptidase C14B family.</text>
</comment>
<dbReference type="GO" id="GO:0006508">
    <property type="term" value="P:proteolysis"/>
    <property type="evidence" value="ECO:0007669"/>
    <property type="project" value="InterPro"/>
</dbReference>
<dbReference type="GO" id="GO:0004197">
    <property type="term" value="F:cysteine-type endopeptidase activity"/>
    <property type="evidence" value="ECO:0007669"/>
    <property type="project" value="InterPro"/>
</dbReference>
<dbReference type="PANTHER" id="PTHR48104:SF2">
    <property type="entry name" value="METACASPASE-1-LIKE ISOFORM X1"/>
    <property type="match status" value="1"/>
</dbReference>
<dbReference type="InterPro" id="IPR050452">
    <property type="entry name" value="Metacaspase"/>
</dbReference>
<dbReference type="OrthoDB" id="3223806at2759"/>
<comment type="caution">
    <text evidence="3">The sequence shown here is derived from an EMBL/GenBank/DDBJ whole genome shotgun (WGS) entry which is preliminary data.</text>
</comment>
<reference evidence="3" key="1">
    <citation type="submission" date="2019-11" db="EMBL/GenBank/DDBJ databases">
        <authorList>
            <person name="Liu Y."/>
            <person name="Hou J."/>
            <person name="Li T.-Q."/>
            <person name="Guan C.-H."/>
            <person name="Wu X."/>
            <person name="Wu H.-Z."/>
            <person name="Ling F."/>
            <person name="Zhang R."/>
            <person name="Shi X.-G."/>
            <person name="Ren J.-P."/>
            <person name="Chen E.-F."/>
            <person name="Sun J.-M."/>
        </authorList>
    </citation>
    <scope>NUCLEOTIDE SEQUENCE</scope>
    <source>
        <strain evidence="3">Adult_tree_wgs_1</strain>
        <tissue evidence="3">Leaves</tissue>
    </source>
</reference>
<dbReference type="GO" id="GO:0005737">
    <property type="term" value="C:cytoplasm"/>
    <property type="evidence" value="ECO:0007669"/>
    <property type="project" value="TreeGrafter"/>
</dbReference>
<dbReference type="InterPro" id="IPR011600">
    <property type="entry name" value="Pept_C14_caspase"/>
</dbReference>
<evidence type="ECO:0000256" key="1">
    <source>
        <dbReference type="ARBA" id="ARBA00009005"/>
    </source>
</evidence>
<protein>
    <recommendedName>
        <fullName evidence="2">Peptidase C14 caspase domain-containing protein</fullName>
    </recommendedName>
</protein>